<reference evidence="2 3" key="1">
    <citation type="journal article" date="2016" name="Front. Microbiol.">
        <title>Comparative Genomic Analysis Reveals a Diverse Repertoire of Genes Involved in Prokaryote-Eukaryote Interactions within the Pseudovibrio Genus.</title>
        <authorList>
            <person name="Romano S."/>
            <person name="Fernandez-Guerra A."/>
            <person name="Reen F.J."/>
            <person name="Glockner F.O."/>
            <person name="Crowley S.P."/>
            <person name="O'Sullivan O."/>
            <person name="Cotter P.D."/>
            <person name="Adams C."/>
            <person name="Dobson A.D."/>
            <person name="O'Gara F."/>
        </authorList>
    </citation>
    <scope>NUCLEOTIDE SEQUENCE [LARGE SCALE GENOMIC DNA]</scope>
    <source>
        <strain evidence="2 3">Ad2</strain>
    </source>
</reference>
<dbReference type="STRING" id="989403.SAMN05421798_10769"/>
<sequence>MRLLAWVIFAIASGYIFWMMIIVGIVYLQLLDGYALHVTFKNYPWVDYVSAFGTILAAFGAVAAALIALFLERVRSKREAEAKRSMSSFYLSDICLYLEALFNAYQDLWVLAHDQREPTLSCLVSHELIREANFKVPDFPRDSADKLAQAVVFYSVEQAKAVQIFRSIQSMHTRASSMMMQTDDWGCSLLSDVEEIASVYSSVCSLFDWARRKKNGYGKVPYPLESALLNMGANEQIQAALAKFWNDT</sequence>
<keyword evidence="1" id="KW-1133">Transmembrane helix</keyword>
<dbReference type="AlphaFoldDB" id="A0A166AB70"/>
<evidence type="ECO:0000313" key="2">
    <source>
        <dbReference type="EMBL" id="KZL20818.1"/>
    </source>
</evidence>
<proteinExistence type="predicted"/>
<feature type="transmembrane region" description="Helical" evidence="1">
    <location>
        <begin position="48"/>
        <end position="71"/>
    </location>
</feature>
<protein>
    <submittedName>
        <fullName evidence="2">Uncharacterized protein</fullName>
    </submittedName>
</protein>
<keyword evidence="1" id="KW-0812">Transmembrane</keyword>
<comment type="caution">
    <text evidence="2">The sequence shown here is derived from an EMBL/GenBank/DDBJ whole genome shotgun (WGS) entry which is preliminary data.</text>
</comment>
<dbReference type="RefSeq" id="WP_068004012.1">
    <property type="nucleotide sequence ID" value="NZ_FOFM01000007.1"/>
</dbReference>
<keyword evidence="1" id="KW-0472">Membrane</keyword>
<keyword evidence="3" id="KW-1185">Reference proteome</keyword>
<organism evidence="2 3">
    <name type="scientific">Pseudovibrio axinellae</name>
    <dbReference type="NCBI Taxonomy" id="989403"/>
    <lineage>
        <taxon>Bacteria</taxon>
        <taxon>Pseudomonadati</taxon>
        <taxon>Pseudomonadota</taxon>
        <taxon>Alphaproteobacteria</taxon>
        <taxon>Hyphomicrobiales</taxon>
        <taxon>Stappiaceae</taxon>
        <taxon>Pseudovibrio</taxon>
    </lineage>
</organism>
<dbReference type="Proteomes" id="UP000076577">
    <property type="component" value="Unassembled WGS sequence"/>
</dbReference>
<feature type="transmembrane region" description="Helical" evidence="1">
    <location>
        <begin position="7"/>
        <end position="28"/>
    </location>
</feature>
<evidence type="ECO:0000313" key="3">
    <source>
        <dbReference type="Proteomes" id="UP000076577"/>
    </source>
</evidence>
<accession>A0A166AB70</accession>
<dbReference type="OrthoDB" id="9878220at2"/>
<dbReference type="EMBL" id="LMCB01000006">
    <property type="protein sequence ID" value="KZL20818.1"/>
    <property type="molecule type" value="Genomic_DNA"/>
</dbReference>
<gene>
    <name evidence="2" type="ORF">PsAD2_01307</name>
</gene>
<name>A0A166AB70_9HYPH</name>
<dbReference type="PATRIC" id="fig|989403.3.peg.1401"/>
<evidence type="ECO:0000256" key="1">
    <source>
        <dbReference type="SAM" id="Phobius"/>
    </source>
</evidence>